<keyword evidence="2" id="KW-0614">Plasmid</keyword>
<evidence type="ECO:0000256" key="1">
    <source>
        <dbReference type="SAM" id="MobiDB-lite"/>
    </source>
</evidence>
<dbReference type="EMBL" id="MN310379">
    <property type="protein sequence ID" value="QFX77695.1"/>
    <property type="molecule type" value="Genomic_DNA"/>
</dbReference>
<geneLocation type="plasmid" evidence="2">
    <name>pA2508-emrE</name>
</geneLocation>
<dbReference type="AlphaFoldDB" id="A0A6B7Q0H6"/>
<sequence>MGQNFQGILHLKRTYQVYGKLTGIRNSQKPDLRGGKRAKDMIIKPNT</sequence>
<reference evidence="2" key="1">
    <citation type="submission" date="2019-08" db="EMBL/GenBank/DDBJ databases">
        <authorList>
            <person name="Xu Y."/>
        </authorList>
    </citation>
    <scope>NUCLEOTIDE SEQUENCE</scope>
    <source>
        <strain evidence="2">A2508</strain>
        <plasmid evidence="2">pA2508-emrE</plasmid>
    </source>
</reference>
<organism evidence="2">
    <name type="scientific">Klebsiella quasipneumoniae</name>
    <dbReference type="NCBI Taxonomy" id="1463165"/>
    <lineage>
        <taxon>Bacteria</taxon>
        <taxon>Pseudomonadati</taxon>
        <taxon>Pseudomonadota</taxon>
        <taxon>Gammaproteobacteria</taxon>
        <taxon>Enterobacterales</taxon>
        <taxon>Enterobacteriaceae</taxon>
        <taxon>Klebsiella/Raoultella group</taxon>
        <taxon>Klebsiella</taxon>
        <taxon>Klebsiella pneumoniae complex</taxon>
    </lineage>
</organism>
<proteinExistence type="predicted"/>
<feature type="region of interest" description="Disordered" evidence="1">
    <location>
        <begin position="28"/>
        <end position="47"/>
    </location>
</feature>
<name>A0A6B7Q0H6_9ENTR</name>
<evidence type="ECO:0000313" key="2">
    <source>
        <dbReference type="EMBL" id="QFX77695.1"/>
    </source>
</evidence>
<accession>A0A6B7Q0H6</accession>
<protein>
    <submittedName>
        <fullName evidence="2">Uncharacterized protein</fullName>
    </submittedName>
</protein>